<proteinExistence type="predicted"/>
<organism evidence="2 3">
    <name type="scientific">Allomyces macrogynus (strain ATCC 38327)</name>
    <name type="common">Allomyces javanicus var. macrogynus</name>
    <dbReference type="NCBI Taxonomy" id="578462"/>
    <lineage>
        <taxon>Eukaryota</taxon>
        <taxon>Fungi</taxon>
        <taxon>Fungi incertae sedis</taxon>
        <taxon>Blastocladiomycota</taxon>
        <taxon>Blastocladiomycetes</taxon>
        <taxon>Blastocladiales</taxon>
        <taxon>Blastocladiaceae</taxon>
        <taxon>Allomyces</taxon>
    </lineage>
</organism>
<protein>
    <submittedName>
        <fullName evidence="2">Uncharacterized protein</fullName>
    </submittedName>
</protein>
<dbReference type="OrthoDB" id="5597497at2759"/>
<feature type="compositionally biased region" description="Polar residues" evidence="1">
    <location>
        <begin position="57"/>
        <end position="70"/>
    </location>
</feature>
<dbReference type="Proteomes" id="UP000054350">
    <property type="component" value="Unassembled WGS sequence"/>
</dbReference>
<feature type="region of interest" description="Disordered" evidence="1">
    <location>
        <begin position="464"/>
        <end position="580"/>
    </location>
</feature>
<evidence type="ECO:0000256" key="1">
    <source>
        <dbReference type="SAM" id="MobiDB-lite"/>
    </source>
</evidence>
<keyword evidence="3" id="KW-1185">Reference proteome</keyword>
<feature type="region of interest" description="Disordered" evidence="1">
    <location>
        <begin position="47"/>
        <end position="104"/>
    </location>
</feature>
<feature type="compositionally biased region" description="Low complexity" evidence="1">
    <location>
        <begin position="17"/>
        <end position="30"/>
    </location>
</feature>
<reference evidence="3" key="2">
    <citation type="submission" date="2009-11" db="EMBL/GenBank/DDBJ databases">
        <title>The Genome Sequence of Allomyces macrogynus strain ATCC 38327.</title>
        <authorList>
            <consortium name="The Broad Institute Genome Sequencing Platform"/>
            <person name="Russ C."/>
            <person name="Cuomo C."/>
            <person name="Shea T."/>
            <person name="Young S.K."/>
            <person name="Zeng Q."/>
            <person name="Koehrsen M."/>
            <person name="Haas B."/>
            <person name="Borodovsky M."/>
            <person name="Guigo R."/>
            <person name="Alvarado L."/>
            <person name="Berlin A."/>
            <person name="Borenstein D."/>
            <person name="Chen Z."/>
            <person name="Engels R."/>
            <person name="Freedman E."/>
            <person name="Gellesch M."/>
            <person name="Goldberg J."/>
            <person name="Griggs A."/>
            <person name="Gujja S."/>
            <person name="Heiman D."/>
            <person name="Hepburn T."/>
            <person name="Howarth C."/>
            <person name="Jen D."/>
            <person name="Larson L."/>
            <person name="Lewis B."/>
            <person name="Mehta T."/>
            <person name="Park D."/>
            <person name="Pearson M."/>
            <person name="Roberts A."/>
            <person name="Saif S."/>
            <person name="Shenoy N."/>
            <person name="Sisk P."/>
            <person name="Stolte C."/>
            <person name="Sykes S."/>
            <person name="Walk T."/>
            <person name="White J."/>
            <person name="Yandava C."/>
            <person name="Burger G."/>
            <person name="Gray M.W."/>
            <person name="Holland P.W.H."/>
            <person name="King N."/>
            <person name="Lang F.B.F."/>
            <person name="Roger A.J."/>
            <person name="Ruiz-Trillo I."/>
            <person name="Lander E."/>
            <person name="Nusbaum C."/>
        </authorList>
    </citation>
    <scope>NUCLEOTIDE SEQUENCE [LARGE SCALE GENOMIC DNA]</scope>
    <source>
        <strain evidence="3">ATCC 38327</strain>
    </source>
</reference>
<feature type="compositionally biased region" description="Basic and acidic residues" evidence="1">
    <location>
        <begin position="77"/>
        <end position="87"/>
    </location>
</feature>
<dbReference type="AlphaFoldDB" id="A0A0L0S3D4"/>
<gene>
    <name evidence="2" type="ORF">AMAG_02802</name>
</gene>
<name>A0A0L0S3D4_ALLM3</name>
<feature type="compositionally biased region" description="Polar residues" evidence="1">
    <location>
        <begin position="534"/>
        <end position="544"/>
    </location>
</feature>
<dbReference type="VEuPathDB" id="FungiDB:AMAG_02802"/>
<evidence type="ECO:0000313" key="3">
    <source>
        <dbReference type="Proteomes" id="UP000054350"/>
    </source>
</evidence>
<reference evidence="2 3" key="1">
    <citation type="submission" date="2009-11" db="EMBL/GenBank/DDBJ databases">
        <title>Annotation of Allomyces macrogynus ATCC 38327.</title>
        <authorList>
            <consortium name="The Broad Institute Genome Sequencing Platform"/>
            <person name="Russ C."/>
            <person name="Cuomo C."/>
            <person name="Burger G."/>
            <person name="Gray M.W."/>
            <person name="Holland P.W.H."/>
            <person name="King N."/>
            <person name="Lang F.B.F."/>
            <person name="Roger A.J."/>
            <person name="Ruiz-Trillo I."/>
            <person name="Young S.K."/>
            <person name="Zeng Q."/>
            <person name="Gargeya S."/>
            <person name="Fitzgerald M."/>
            <person name="Haas B."/>
            <person name="Abouelleil A."/>
            <person name="Alvarado L."/>
            <person name="Arachchi H.M."/>
            <person name="Berlin A."/>
            <person name="Chapman S.B."/>
            <person name="Gearin G."/>
            <person name="Goldberg J."/>
            <person name="Griggs A."/>
            <person name="Gujja S."/>
            <person name="Hansen M."/>
            <person name="Heiman D."/>
            <person name="Howarth C."/>
            <person name="Larimer J."/>
            <person name="Lui A."/>
            <person name="MacDonald P.J.P."/>
            <person name="McCowen C."/>
            <person name="Montmayeur A."/>
            <person name="Murphy C."/>
            <person name="Neiman D."/>
            <person name="Pearson M."/>
            <person name="Priest M."/>
            <person name="Roberts A."/>
            <person name="Saif S."/>
            <person name="Shea T."/>
            <person name="Sisk P."/>
            <person name="Stolte C."/>
            <person name="Sykes S."/>
            <person name="Wortman J."/>
            <person name="Nusbaum C."/>
            <person name="Birren B."/>
        </authorList>
    </citation>
    <scope>NUCLEOTIDE SEQUENCE [LARGE SCALE GENOMIC DNA]</scope>
    <source>
        <strain evidence="2 3">ATCC 38327</strain>
    </source>
</reference>
<feature type="compositionally biased region" description="Acidic residues" evidence="1">
    <location>
        <begin position="329"/>
        <end position="339"/>
    </location>
</feature>
<sequence length="729" mass="76286">MLSSFSPPRAHPPSTPATPGAPASTGTTPANSPRLAFLASCLTRARGAHDDDDEDSFISTDLTSDLSSAANDDEDFDLRSRSLRTNDEVDDDREVEEEEEEAPYWSHSGIDAYVRSTGAAMALEVGGDGGMLMAAVKARDGEAWYEHRDEMVADGDGKYGVDNEDRVEDNDLVEDTIAGTGITIGDDTMRDDDGPASGTLQAETNGFVGDELVLEVAATDHFVHSNEIEFVDDRLMGEDATTEDTKSDDVLDPEAMADDDDARVLADLRSIDDDIDRALADWAPYGTSGAAATSSDEFCAHPPVLDPDSYKHDLPTFLLAPHIPAANLDDTEDDSDASDDGTTAHDRALPLPLHRPIGTRGITAPGRRHASWPLPAPPPAISATIPLHVRFASGPRGASPRAHARRTASAPVGLLPRQVAELIAGAAAHDPTAAPGVYLSPLAGPRVAPVVLDGAWRLDRAVPGMASSESDPGSGSDADGWMGDVVLMLGGPRSDDEDPGAKSGTNDDDDDGENNGGGLDPEPRADPVEIISPRATSWSTTVPGTSQPRRRSRTSSLASSTSTLPPYAASRSRTTSPPRATLRTAAAAWFPDGLITAARVRAALRPPPTSTPGGLRPVIPIPRLIAALVAVATVAAMTVIRVLAAAARSGAPVAWSTPTANHVLRIAAPFAARVPVRLRRVVAVDGPKVQAIVAVAVAVLDGAVALGWAVEEGEMEQVDKVVMLGAAAW</sequence>
<accession>A0A0L0S3D4</accession>
<evidence type="ECO:0000313" key="2">
    <source>
        <dbReference type="EMBL" id="KNE57043.1"/>
    </source>
</evidence>
<feature type="compositionally biased region" description="Acidic residues" evidence="1">
    <location>
        <begin position="88"/>
        <end position="102"/>
    </location>
</feature>
<feature type="region of interest" description="Disordered" evidence="1">
    <location>
        <begin position="1"/>
        <end position="32"/>
    </location>
</feature>
<dbReference type="EMBL" id="GG745331">
    <property type="protein sequence ID" value="KNE57043.1"/>
    <property type="molecule type" value="Genomic_DNA"/>
</dbReference>
<feature type="compositionally biased region" description="Low complexity" evidence="1">
    <location>
        <begin position="554"/>
        <end position="580"/>
    </location>
</feature>
<feature type="region of interest" description="Disordered" evidence="1">
    <location>
        <begin position="326"/>
        <end position="357"/>
    </location>
</feature>